<evidence type="ECO:0000256" key="1">
    <source>
        <dbReference type="SAM" id="Phobius"/>
    </source>
</evidence>
<dbReference type="OrthoDB" id="9788304at2"/>
<keyword evidence="1" id="KW-0812">Transmembrane</keyword>
<sequence>MDGGKRVSVRNIVISVLLIVVGIAMLMLVTEGIKSGWYDAHSARPAKRKGYAALLPVLLVLLGGFNLYRGLRGKAFQMDISSMFSGHKDGSPSACPHCGAQLQPGQFSCKICGRRIS</sequence>
<accession>A0A401LEH9</accession>
<name>A0A401LEH9_9FIRM</name>
<dbReference type="EMBL" id="BHVZ01000002">
    <property type="protein sequence ID" value="GCB29795.1"/>
    <property type="molecule type" value="Genomic_DNA"/>
</dbReference>
<evidence type="ECO:0000313" key="3">
    <source>
        <dbReference type="Proteomes" id="UP000287361"/>
    </source>
</evidence>
<comment type="caution">
    <text evidence="2">The sequence shown here is derived from an EMBL/GenBank/DDBJ whole genome shotgun (WGS) entry which is preliminary data.</text>
</comment>
<keyword evidence="3" id="KW-1185">Reference proteome</keyword>
<proteinExistence type="predicted"/>
<protein>
    <recommendedName>
        <fullName evidence="4">Zinc ribbon domain-containing protein</fullName>
    </recommendedName>
</protein>
<gene>
    <name evidence="2" type="ORF">KGMB03357_14560</name>
</gene>
<evidence type="ECO:0008006" key="4">
    <source>
        <dbReference type="Google" id="ProtNLM"/>
    </source>
</evidence>
<feature type="transmembrane region" description="Helical" evidence="1">
    <location>
        <begin position="50"/>
        <end position="68"/>
    </location>
</feature>
<feature type="transmembrane region" description="Helical" evidence="1">
    <location>
        <begin position="12"/>
        <end position="30"/>
    </location>
</feature>
<organism evidence="2 3">
    <name type="scientific">Anaerotignum faecicola</name>
    <dbReference type="NCBI Taxonomy" id="2358141"/>
    <lineage>
        <taxon>Bacteria</taxon>
        <taxon>Bacillati</taxon>
        <taxon>Bacillota</taxon>
        <taxon>Clostridia</taxon>
        <taxon>Lachnospirales</taxon>
        <taxon>Anaerotignaceae</taxon>
        <taxon>Anaerotignum</taxon>
    </lineage>
</organism>
<reference evidence="2 3" key="1">
    <citation type="submission" date="2018-10" db="EMBL/GenBank/DDBJ databases">
        <title>Draft Genome Sequence of Anaerotignum sp. KCTC 15736.</title>
        <authorList>
            <person name="Choi S.H."/>
            <person name="Kim J.S."/>
            <person name="Kang S.W."/>
            <person name="Lee J.S."/>
            <person name="Park S.H."/>
        </authorList>
    </citation>
    <scope>NUCLEOTIDE SEQUENCE [LARGE SCALE GENOMIC DNA]</scope>
    <source>
        <strain evidence="2 3">KCTC 15736</strain>
    </source>
</reference>
<keyword evidence="1" id="KW-1133">Transmembrane helix</keyword>
<keyword evidence="1" id="KW-0472">Membrane</keyword>
<evidence type="ECO:0000313" key="2">
    <source>
        <dbReference type="EMBL" id="GCB29795.1"/>
    </source>
</evidence>
<dbReference type="AlphaFoldDB" id="A0A401LEH9"/>
<dbReference type="Proteomes" id="UP000287361">
    <property type="component" value="Unassembled WGS sequence"/>
</dbReference>